<organism evidence="5 6">
    <name type="scientific">Shewanella benthica</name>
    <dbReference type="NCBI Taxonomy" id="43661"/>
    <lineage>
        <taxon>Bacteria</taxon>
        <taxon>Pseudomonadati</taxon>
        <taxon>Pseudomonadota</taxon>
        <taxon>Gammaproteobacteria</taxon>
        <taxon>Alteromonadales</taxon>
        <taxon>Shewanellaceae</taxon>
        <taxon>Shewanella</taxon>
    </lineage>
</organism>
<dbReference type="SUPFAM" id="SSF53335">
    <property type="entry name" value="S-adenosyl-L-methionine-dependent methyltransferases"/>
    <property type="match status" value="1"/>
</dbReference>
<sequence>MKSIYLCPVCNQPLLIHQESQGLHCSNKHHFDKSDKGYWVFSLPKKPKLDSRQVMRGKRFLLESGVFSPLVDTLAEMLKPELANIASEGEIAHLEYDCGEGYYLRAIKSALSEPLQQAGLTLVQHGINEAENALFSAAKIDAEADSDSDNATGADSASDSGNDSSNDSGNEGEPEEKSTLIVSSLRALPFADASFDLVTLIDKQLKGKEPLRVLKQAGYLLQVSPAPRHLWQLKGYIYPNMKEKALQSGQVSGLELLATQRVTFKLDADGEQALTLLEMTPYAWRANDKMRNKIASANFEGLEIDFIVTLSKKI</sequence>
<dbReference type="RefSeq" id="WP_112352030.1">
    <property type="nucleotide sequence ID" value="NZ_LS483452.1"/>
</dbReference>
<feature type="domain" description="23S rRNA (guanine(745)-N(1))-methyltransferase N-terminal" evidence="4">
    <location>
        <begin position="5"/>
        <end position="38"/>
    </location>
</feature>
<feature type="binding site" evidence="2">
    <location>
        <begin position="100"/>
        <end position="101"/>
    </location>
    <ligand>
        <name>S-adenosyl-L-methionine</name>
        <dbReference type="ChEBI" id="CHEBI:59789"/>
    </ligand>
</feature>
<protein>
    <submittedName>
        <fullName evidence="5">Putative Ribosomal RNA large subunit methyltransferase A</fullName>
    </submittedName>
</protein>
<feature type="binding site" evidence="2">
    <location>
        <position position="229"/>
    </location>
    <ligand>
        <name>S-adenosyl-L-methionine</name>
        <dbReference type="ChEBI" id="CHEBI:59789"/>
    </ligand>
</feature>
<dbReference type="PANTHER" id="PTHR43460:SF1">
    <property type="entry name" value="METHYLTRANSFERASE TYPE 11 DOMAIN-CONTAINING PROTEIN"/>
    <property type="match status" value="1"/>
</dbReference>
<evidence type="ECO:0000256" key="2">
    <source>
        <dbReference type="PIRSR" id="PIRSR018249-2"/>
    </source>
</evidence>
<keyword evidence="5" id="KW-0808">Transferase</keyword>
<evidence type="ECO:0000313" key="6">
    <source>
        <dbReference type="Proteomes" id="UP000250123"/>
    </source>
</evidence>
<feature type="binding site" evidence="1">
    <location>
        <position position="10"/>
    </location>
    <ligand>
        <name>Zn(2+)</name>
        <dbReference type="ChEBI" id="CHEBI:29105"/>
    </ligand>
</feature>
<dbReference type="AlphaFoldDB" id="A0A330M055"/>
<dbReference type="GO" id="GO:0008168">
    <property type="term" value="F:methyltransferase activity"/>
    <property type="evidence" value="ECO:0007669"/>
    <property type="project" value="UniProtKB-KW"/>
</dbReference>
<feature type="binding site" evidence="1">
    <location>
        <position position="25"/>
    </location>
    <ligand>
        <name>Zn(2+)</name>
        <dbReference type="ChEBI" id="CHEBI:29105"/>
    </ligand>
</feature>
<dbReference type="Gene3D" id="3.40.50.150">
    <property type="entry name" value="Vaccinia Virus protein VP39"/>
    <property type="match status" value="1"/>
</dbReference>
<keyword evidence="2" id="KW-0949">S-adenosyl-L-methionine</keyword>
<proteinExistence type="predicted"/>
<feature type="binding site" evidence="1">
    <location>
        <position position="29"/>
    </location>
    <ligand>
        <name>Zn(2+)</name>
        <dbReference type="ChEBI" id="CHEBI:29105"/>
    </ligand>
</feature>
<dbReference type="OrthoDB" id="108476at2"/>
<dbReference type="GO" id="GO:0046872">
    <property type="term" value="F:metal ion binding"/>
    <property type="evidence" value="ECO:0007669"/>
    <property type="project" value="UniProtKB-KW"/>
</dbReference>
<feature type="binding site" evidence="2">
    <location>
        <position position="67"/>
    </location>
    <ligand>
        <name>S-adenosyl-L-methionine</name>
        <dbReference type="ChEBI" id="CHEBI:59789"/>
    </ligand>
</feature>
<dbReference type="InterPro" id="IPR016718">
    <property type="entry name" value="rRNA_m1G-MeTrfase_A_prd"/>
</dbReference>
<name>A0A330M055_9GAMM</name>
<evidence type="ECO:0000256" key="3">
    <source>
        <dbReference type="SAM" id="MobiDB-lite"/>
    </source>
</evidence>
<dbReference type="PIRSF" id="PIRSF018249">
    <property type="entry name" value="MyrA_prd"/>
    <property type="match status" value="1"/>
</dbReference>
<feature type="region of interest" description="Disordered" evidence="3">
    <location>
        <begin position="145"/>
        <end position="178"/>
    </location>
</feature>
<dbReference type="InterPro" id="IPR029063">
    <property type="entry name" value="SAM-dependent_MTases_sf"/>
</dbReference>
<dbReference type="InterPro" id="IPR052939">
    <property type="entry name" value="23S_rRNA_MeTrnsfrase_RlmA"/>
</dbReference>
<feature type="binding site" evidence="1">
    <location>
        <position position="7"/>
    </location>
    <ligand>
        <name>Zn(2+)</name>
        <dbReference type="ChEBI" id="CHEBI:29105"/>
    </ligand>
</feature>
<dbReference type="EMBL" id="LS483452">
    <property type="protein sequence ID" value="SQH75541.1"/>
    <property type="molecule type" value="Genomic_DNA"/>
</dbReference>
<dbReference type="Proteomes" id="UP000250123">
    <property type="component" value="Chromosome SHEWBE"/>
</dbReference>
<dbReference type="KEGG" id="sbk:SHEWBE_1575"/>
<accession>A0A330M055</accession>
<dbReference type="GO" id="GO:0032259">
    <property type="term" value="P:methylation"/>
    <property type="evidence" value="ECO:0007669"/>
    <property type="project" value="UniProtKB-KW"/>
</dbReference>
<evidence type="ECO:0000313" key="5">
    <source>
        <dbReference type="EMBL" id="SQH75541.1"/>
    </source>
</evidence>
<reference evidence="6" key="1">
    <citation type="submission" date="2018-06" db="EMBL/GenBank/DDBJ databases">
        <authorList>
            <person name="Cea G.-C."/>
            <person name="William W."/>
        </authorList>
    </citation>
    <scope>NUCLEOTIDE SEQUENCE [LARGE SCALE GENOMIC DNA]</scope>
    <source>
        <strain evidence="6">DB21MT-2</strain>
    </source>
</reference>
<dbReference type="PANTHER" id="PTHR43460">
    <property type="entry name" value="METHYLTRANSFERASE"/>
    <property type="match status" value="1"/>
</dbReference>
<evidence type="ECO:0000259" key="4">
    <source>
        <dbReference type="Pfam" id="PF21302"/>
    </source>
</evidence>
<keyword evidence="1" id="KW-0862">Zinc</keyword>
<gene>
    <name evidence="5" type="ORF">SHEWBE_1575</name>
</gene>
<keyword evidence="5" id="KW-0489">Methyltransferase</keyword>
<keyword evidence="1" id="KW-0479">Metal-binding</keyword>
<evidence type="ECO:0000256" key="1">
    <source>
        <dbReference type="PIRSR" id="PIRSR018249-1"/>
    </source>
</evidence>
<dbReference type="Pfam" id="PF21302">
    <property type="entry name" value="Zn_ribbon_RlmA"/>
    <property type="match status" value="1"/>
</dbReference>
<dbReference type="InterPro" id="IPR048647">
    <property type="entry name" value="RlmA_N"/>
</dbReference>
<feature type="compositionally biased region" description="Low complexity" evidence="3">
    <location>
        <begin position="149"/>
        <end position="169"/>
    </location>
</feature>